<dbReference type="Gene3D" id="1.20.1250.20">
    <property type="entry name" value="MFS general substrate transporter like domains"/>
    <property type="match status" value="2"/>
</dbReference>
<organism evidence="8">
    <name type="scientific">Salix viminalis</name>
    <name type="common">Common osier</name>
    <name type="synonym">Basket willow</name>
    <dbReference type="NCBI Taxonomy" id="40686"/>
    <lineage>
        <taxon>Eukaryota</taxon>
        <taxon>Viridiplantae</taxon>
        <taxon>Streptophyta</taxon>
        <taxon>Embryophyta</taxon>
        <taxon>Tracheophyta</taxon>
        <taxon>Spermatophyta</taxon>
        <taxon>Magnoliopsida</taxon>
        <taxon>eudicotyledons</taxon>
        <taxon>Gunneridae</taxon>
        <taxon>Pentapetalae</taxon>
        <taxon>rosids</taxon>
        <taxon>fabids</taxon>
        <taxon>Malpighiales</taxon>
        <taxon>Salicaceae</taxon>
        <taxon>Saliceae</taxon>
        <taxon>Salix</taxon>
    </lineage>
</organism>
<feature type="transmembrane region" description="Helical" evidence="7">
    <location>
        <begin position="498"/>
        <end position="519"/>
    </location>
</feature>
<evidence type="ECO:0000256" key="3">
    <source>
        <dbReference type="ARBA" id="ARBA00022692"/>
    </source>
</evidence>
<evidence type="ECO:0000313" key="8">
    <source>
        <dbReference type="EMBL" id="VFU45176.1"/>
    </source>
</evidence>
<evidence type="ECO:0000256" key="4">
    <source>
        <dbReference type="ARBA" id="ARBA00022989"/>
    </source>
</evidence>
<dbReference type="EMBL" id="CAADRP010001619">
    <property type="protein sequence ID" value="VFU45176.1"/>
    <property type="molecule type" value="Genomic_DNA"/>
</dbReference>
<feature type="transmembrane region" description="Helical" evidence="7">
    <location>
        <begin position="205"/>
        <end position="226"/>
    </location>
</feature>
<feature type="region of interest" description="Disordered" evidence="6">
    <location>
        <begin position="570"/>
        <end position="593"/>
    </location>
</feature>
<gene>
    <name evidence="8" type="ORF">SVIM_LOCUS281853</name>
</gene>
<keyword evidence="3 7" id="KW-0812">Transmembrane</keyword>
<dbReference type="GO" id="GO:0016020">
    <property type="term" value="C:membrane"/>
    <property type="evidence" value="ECO:0007669"/>
    <property type="project" value="UniProtKB-SubCell"/>
</dbReference>
<comment type="similarity">
    <text evidence="2">Belongs to the major facilitator superfamily. Proton-dependent oligopeptide transporter (POT/PTR) (TC 2.A.17) family.</text>
</comment>
<dbReference type="InterPro" id="IPR036259">
    <property type="entry name" value="MFS_trans_sf"/>
</dbReference>
<evidence type="ECO:0000256" key="5">
    <source>
        <dbReference type="ARBA" id="ARBA00023136"/>
    </source>
</evidence>
<feature type="transmembrane region" description="Helical" evidence="7">
    <location>
        <begin position="458"/>
        <end position="478"/>
    </location>
</feature>
<dbReference type="GO" id="GO:0022857">
    <property type="term" value="F:transmembrane transporter activity"/>
    <property type="evidence" value="ECO:0007669"/>
    <property type="project" value="InterPro"/>
</dbReference>
<feature type="transmembrane region" description="Helical" evidence="7">
    <location>
        <begin position="379"/>
        <end position="397"/>
    </location>
</feature>
<evidence type="ECO:0000256" key="7">
    <source>
        <dbReference type="SAM" id="Phobius"/>
    </source>
</evidence>
<evidence type="ECO:0000256" key="2">
    <source>
        <dbReference type="ARBA" id="ARBA00005982"/>
    </source>
</evidence>
<feature type="transmembrane region" description="Helical" evidence="7">
    <location>
        <begin position="417"/>
        <end position="438"/>
    </location>
</feature>
<evidence type="ECO:0000256" key="1">
    <source>
        <dbReference type="ARBA" id="ARBA00004141"/>
    </source>
</evidence>
<feature type="compositionally biased region" description="Basic and acidic residues" evidence="6">
    <location>
        <begin position="570"/>
        <end position="585"/>
    </location>
</feature>
<feature type="region of interest" description="Disordered" evidence="6">
    <location>
        <begin position="346"/>
        <end position="370"/>
    </location>
</feature>
<name>A0A6N2LU82_SALVM</name>
<dbReference type="AlphaFoldDB" id="A0A6N2LU82"/>
<dbReference type="SUPFAM" id="SSF103473">
    <property type="entry name" value="MFS general substrate transporter"/>
    <property type="match status" value="1"/>
</dbReference>
<reference evidence="8" key="1">
    <citation type="submission" date="2019-03" db="EMBL/GenBank/DDBJ databases">
        <authorList>
            <person name="Mank J."/>
            <person name="Almeida P."/>
        </authorList>
    </citation>
    <scope>NUCLEOTIDE SEQUENCE</scope>
    <source>
        <strain evidence="8">78183</strain>
    </source>
</reference>
<feature type="compositionally biased region" description="Polar residues" evidence="6">
    <location>
        <begin position="348"/>
        <end position="365"/>
    </location>
</feature>
<accession>A0A6N2LU82</accession>
<dbReference type="InterPro" id="IPR000109">
    <property type="entry name" value="POT_fam"/>
</dbReference>
<evidence type="ECO:0008006" key="9">
    <source>
        <dbReference type="Google" id="ProtNLM"/>
    </source>
</evidence>
<protein>
    <recommendedName>
        <fullName evidence="9">Major facilitator superfamily (MFS) profile domain-containing protein</fullName>
    </recommendedName>
</protein>
<keyword evidence="5 7" id="KW-0472">Membrane</keyword>
<feature type="transmembrane region" description="Helical" evidence="7">
    <location>
        <begin position="232"/>
        <end position="252"/>
    </location>
</feature>
<dbReference type="Pfam" id="PF00854">
    <property type="entry name" value="PTR2"/>
    <property type="match status" value="2"/>
</dbReference>
<sequence length="593" mass="66459">MLAKEKTRKGEDGPDASGRRRGGFRACTFIFILGALESMGFIANMASLVLYFYFIMHFDIPTSANTLTNFMGSVFLLSLAGACIADTFLNRFYTSLLFGVMEVMACDSYISRLNLLGFRCLIFSDNPRFHRQGLALLTAQAYFKDLQPGFCHRSTCVEGGQAVMFYGSLCLYALGSGGVKGAVPALGGDQFDHDHRKKGALARYYNWNLLISTAGSIVGVTAVVWVSMNKGWHRGFFISTMATLVGFAVLALGKPLYRIQPPGNNSTFVRIAQVVVVTFRNRHLSLPKNPDKLFEINGASRDPSEERLSHSDQFRLLDKAAILREGTEPRPWKVCTVTQVEEDDPHHSQYNFNEHNYRHSQSSKGSPWMHISAPKQSQPLSIPVIPLVFISVLIPIYEFAAVPFARKITGHPSGITQLQRVGVGLVLSILSMAVAGFVELHRKHEARKNPPNKISAFWLSFQYGIFGIAEMFTVVGLLEFFYKEAPSGMRSVSTSFTWLTLALGYFTSTVFVEIINSVTRRITPSRQGWLHGNDLNSNNLNLFYWFLAILNVINFAFYLFSASWYRYKSEDDRESETRPKAERGPSGETTQFK</sequence>
<feature type="transmembrane region" description="Helical" evidence="7">
    <location>
        <begin position="29"/>
        <end position="55"/>
    </location>
</feature>
<comment type="subcellular location">
    <subcellularLocation>
        <location evidence="1">Membrane</location>
        <topology evidence="1">Multi-pass membrane protein</topology>
    </subcellularLocation>
</comment>
<feature type="transmembrane region" description="Helical" evidence="7">
    <location>
        <begin position="540"/>
        <end position="560"/>
    </location>
</feature>
<dbReference type="PANTHER" id="PTHR11654">
    <property type="entry name" value="OLIGOPEPTIDE TRANSPORTER-RELATED"/>
    <property type="match status" value="1"/>
</dbReference>
<keyword evidence="4 7" id="KW-1133">Transmembrane helix</keyword>
<feature type="transmembrane region" description="Helical" evidence="7">
    <location>
        <begin position="67"/>
        <end position="89"/>
    </location>
</feature>
<evidence type="ECO:0000256" key="6">
    <source>
        <dbReference type="SAM" id="MobiDB-lite"/>
    </source>
</evidence>
<proteinExistence type="inferred from homology"/>